<feature type="transmembrane region" description="Helical" evidence="5">
    <location>
        <begin position="353"/>
        <end position="372"/>
    </location>
</feature>
<dbReference type="GO" id="GO:0005886">
    <property type="term" value="C:plasma membrane"/>
    <property type="evidence" value="ECO:0007669"/>
    <property type="project" value="TreeGrafter"/>
</dbReference>
<evidence type="ECO:0000256" key="3">
    <source>
        <dbReference type="ARBA" id="ARBA00022989"/>
    </source>
</evidence>
<feature type="transmembrane region" description="Helical" evidence="5">
    <location>
        <begin position="288"/>
        <end position="309"/>
    </location>
</feature>
<sequence>MDSNGAMGDGHISTKFKSAVEDNDKIPKQHESEVILGSKQGGVVNVIVSGLALFSDGYNAQIIGYMEPLFSVLYKDGMSSMIKTRLSNSYLIGEIFGMLFFGVLIDRVGRTTGVVAATVLLVLGIVLATAAHGTSELEMFWMMIVARGIAGVGAGGEYPVCGTSATEAADETADLRRKRGFLVAITTDFAIDLGFVAAGIVSLIVLACFQQEVKGGVWRVSFIIGVVLPILIFFLRIRMVNSTQYRKHAIKSKYPYMLVLKRYWKPMLGTCKHATQVIRADVTDFPALAWFCYDFISYPFGTFSSTIISQLGPDNTTVQNIGFGTVINCFYLPGCIVGGLLMDRIGCKQNMTLGFVLCAIWGFILGGALRPIQSVFPLFVVMYGIFNAFQEMGPGVSTFLCASESFPTPLRGHFMGLAAAVGKAGAAIGTEVFTPIQNSFDSTFKGQQAVFLIGSGFAVLGGLCSWFLIPDMSRELETEDVRFKAYLEENGYDISHYGEALMVERRT</sequence>
<dbReference type="InterPro" id="IPR036259">
    <property type="entry name" value="MFS_trans_sf"/>
</dbReference>
<evidence type="ECO:0000256" key="2">
    <source>
        <dbReference type="ARBA" id="ARBA00022692"/>
    </source>
</evidence>
<feature type="transmembrane region" description="Helical" evidence="5">
    <location>
        <begin position="217"/>
        <end position="237"/>
    </location>
</feature>
<feature type="transmembrane region" description="Helical" evidence="5">
    <location>
        <begin position="111"/>
        <end position="133"/>
    </location>
</feature>
<comment type="caution">
    <text evidence="7">The sequence shown here is derived from an EMBL/GenBank/DDBJ whole genome shotgun (WGS) entry which is preliminary data.</text>
</comment>
<gene>
    <name evidence="7" type="ORF">CNMCM6805_005144</name>
</gene>
<reference evidence="7" key="1">
    <citation type="journal article" date="2020" name="bioRxiv">
        <title>Genomic and phenotypic heterogeneity of clinical isolates of the human pathogens Aspergillus fumigatus, Aspergillus lentulus and Aspergillus fumigatiaffinis.</title>
        <authorList>
            <person name="dos Santos R.A.C."/>
            <person name="Steenwyk J.L."/>
            <person name="Rivero-Menendez O."/>
            <person name="Mead M.E."/>
            <person name="Silva L.P."/>
            <person name="Bastos R.W."/>
            <person name="Alastruey-Izquierdo A."/>
            <person name="Goldman G.H."/>
            <person name="Rokas A."/>
        </authorList>
    </citation>
    <scope>NUCLEOTIDE SEQUENCE</scope>
    <source>
        <strain evidence="7">CNM-CM6805</strain>
    </source>
</reference>
<evidence type="ECO:0000313" key="8">
    <source>
        <dbReference type="Proteomes" id="UP000653565"/>
    </source>
</evidence>
<accession>A0A8H4MDM2</accession>
<evidence type="ECO:0000313" key="7">
    <source>
        <dbReference type="EMBL" id="KAF4240352.1"/>
    </source>
</evidence>
<keyword evidence="4 5" id="KW-0472">Membrane</keyword>
<dbReference type="PROSITE" id="PS50850">
    <property type="entry name" value="MFS"/>
    <property type="match status" value="1"/>
</dbReference>
<comment type="subcellular location">
    <subcellularLocation>
        <location evidence="1">Membrane</location>
        <topology evidence="1">Multi-pass membrane protein</topology>
    </subcellularLocation>
</comment>
<feature type="transmembrane region" description="Helical" evidence="5">
    <location>
        <begin position="449"/>
        <end position="469"/>
    </location>
</feature>
<feature type="domain" description="Major facilitator superfamily (MFS) profile" evidence="6">
    <location>
        <begin position="45"/>
        <end position="473"/>
    </location>
</feature>
<feature type="transmembrane region" description="Helical" evidence="5">
    <location>
        <begin position="321"/>
        <end position="341"/>
    </location>
</feature>
<keyword evidence="3 5" id="KW-1133">Transmembrane helix</keyword>
<organism evidence="7 8">
    <name type="scientific">Aspergillus fumigatiaffinis</name>
    <dbReference type="NCBI Taxonomy" id="340414"/>
    <lineage>
        <taxon>Eukaryota</taxon>
        <taxon>Fungi</taxon>
        <taxon>Dikarya</taxon>
        <taxon>Ascomycota</taxon>
        <taxon>Pezizomycotina</taxon>
        <taxon>Eurotiomycetes</taxon>
        <taxon>Eurotiomycetidae</taxon>
        <taxon>Eurotiales</taxon>
        <taxon>Aspergillaceae</taxon>
        <taxon>Aspergillus</taxon>
        <taxon>Aspergillus subgen. Fumigati</taxon>
    </lineage>
</organism>
<feature type="transmembrane region" description="Helical" evidence="5">
    <location>
        <begin position="181"/>
        <end position="205"/>
    </location>
</feature>
<evidence type="ECO:0000256" key="1">
    <source>
        <dbReference type="ARBA" id="ARBA00004141"/>
    </source>
</evidence>
<dbReference type="InterPro" id="IPR005828">
    <property type="entry name" value="MFS_sugar_transport-like"/>
</dbReference>
<dbReference type="Proteomes" id="UP000653565">
    <property type="component" value="Unassembled WGS sequence"/>
</dbReference>
<reference evidence="7" key="2">
    <citation type="submission" date="2020-04" db="EMBL/GenBank/DDBJ databases">
        <authorList>
            <person name="Santos R.A.C."/>
            <person name="Steenwyk J.L."/>
            <person name="Rivero-Menendez O."/>
            <person name="Mead M.E."/>
            <person name="Silva L.P."/>
            <person name="Bastos R.W."/>
            <person name="Alastruey-Izquierdo A."/>
            <person name="Goldman G.H."/>
            <person name="Rokas A."/>
        </authorList>
    </citation>
    <scope>NUCLEOTIDE SEQUENCE</scope>
    <source>
        <strain evidence="7">CNM-CM6805</strain>
    </source>
</reference>
<keyword evidence="8" id="KW-1185">Reference proteome</keyword>
<evidence type="ECO:0000259" key="6">
    <source>
        <dbReference type="PROSITE" id="PS50850"/>
    </source>
</evidence>
<dbReference type="SUPFAM" id="SSF103473">
    <property type="entry name" value="MFS general substrate transporter"/>
    <property type="match status" value="1"/>
</dbReference>
<dbReference type="PANTHER" id="PTHR23508:SF10">
    <property type="entry name" value="CARBOXYLIC ACID TRANSPORTER PROTEIN HOMOLOG"/>
    <property type="match status" value="1"/>
</dbReference>
<proteinExistence type="predicted"/>
<dbReference type="GO" id="GO:0046943">
    <property type="term" value="F:carboxylic acid transmembrane transporter activity"/>
    <property type="evidence" value="ECO:0007669"/>
    <property type="project" value="TreeGrafter"/>
</dbReference>
<dbReference type="EMBL" id="JAAAPX010000027">
    <property type="protein sequence ID" value="KAF4240352.1"/>
    <property type="molecule type" value="Genomic_DNA"/>
</dbReference>
<dbReference type="Gene3D" id="1.20.1250.20">
    <property type="entry name" value="MFS general substrate transporter like domains"/>
    <property type="match status" value="1"/>
</dbReference>
<feature type="transmembrane region" description="Helical" evidence="5">
    <location>
        <begin position="88"/>
        <end position="105"/>
    </location>
</feature>
<dbReference type="PANTHER" id="PTHR23508">
    <property type="entry name" value="CARBOXYLIC ACID TRANSPORTER PROTEIN HOMOLOG"/>
    <property type="match status" value="1"/>
</dbReference>
<protein>
    <recommendedName>
        <fullName evidence="6">Major facilitator superfamily (MFS) profile domain-containing protein</fullName>
    </recommendedName>
</protein>
<dbReference type="OrthoDB" id="2153661at2759"/>
<dbReference type="AlphaFoldDB" id="A0A8H4MDM2"/>
<evidence type="ECO:0000256" key="4">
    <source>
        <dbReference type="ARBA" id="ARBA00023136"/>
    </source>
</evidence>
<dbReference type="Pfam" id="PF00083">
    <property type="entry name" value="Sugar_tr"/>
    <property type="match status" value="1"/>
</dbReference>
<evidence type="ECO:0000256" key="5">
    <source>
        <dbReference type="SAM" id="Phobius"/>
    </source>
</evidence>
<dbReference type="InterPro" id="IPR020846">
    <property type="entry name" value="MFS_dom"/>
</dbReference>
<keyword evidence="2 5" id="KW-0812">Transmembrane</keyword>
<name>A0A8H4MDM2_9EURO</name>